<dbReference type="GO" id="GO:0098574">
    <property type="term" value="C:cytoplasmic side of lysosomal membrane"/>
    <property type="evidence" value="ECO:0007669"/>
    <property type="project" value="TreeGrafter"/>
</dbReference>
<evidence type="ECO:0000313" key="11">
    <source>
        <dbReference type="Proteomes" id="UP000192220"/>
    </source>
</evidence>
<dbReference type="KEGG" id="alim:106528739"/>
<comment type="similarity">
    <text evidence="4">Belongs to the CDIP1/LITAF family.</text>
</comment>
<dbReference type="PANTHER" id="PTHR23292:SF35">
    <property type="entry name" value="LITAF DOMAIN-CONTAINING PROTEIN"/>
    <property type="match status" value="1"/>
</dbReference>
<comment type="subcellular location">
    <subcellularLocation>
        <location evidence="1">Endosome membrane</location>
        <topology evidence="1">Peripheral membrane protein</topology>
        <orientation evidence="1">Cytoplasmic side</orientation>
    </subcellularLocation>
    <subcellularLocation>
        <location evidence="2">Late endosome membrane</location>
    </subcellularLocation>
    <subcellularLocation>
        <location evidence="3">Lysosome membrane</location>
        <topology evidence="3">Peripheral membrane protein</topology>
        <orientation evidence="3">Cytoplasmic side</orientation>
    </subcellularLocation>
</comment>
<dbReference type="GO" id="GO:0005634">
    <property type="term" value="C:nucleus"/>
    <property type="evidence" value="ECO:0007669"/>
    <property type="project" value="TreeGrafter"/>
</dbReference>
<evidence type="ECO:0000313" key="12">
    <source>
        <dbReference type="RefSeq" id="XP_013879441.1"/>
    </source>
</evidence>
<sequence length="198" mass="22198">MASPDASAEMKHISVKRQQLHERRKILCIFQELRERAEFGQTEEAAATQLEIDQIDQRLKELEEMETELNRTYVNVLNASDIKGKQGISEPALPPDSNDYSNVCYIELPPSYPAPTVVLDIANLPPYSCKTQCPECKQFVITETSSSVSSVTWMSCIIAVLVGCVAGCCLIPFCSDKFKSINHHCPKCRTKIITTKRL</sequence>
<evidence type="ECO:0000256" key="5">
    <source>
        <dbReference type="ARBA" id="ARBA00022723"/>
    </source>
</evidence>
<accession>A0A2I4CHH3</accession>
<proteinExistence type="inferred from homology"/>
<keyword evidence="8" id="KW-0175">Coiled coil</keyword>
<dbReference type="Pfam" id="PF10601">
    <property type="entry name" value="zf-LITAF-like"/>
    <property type="match status" value="1"/>
</dbReference>
<dbReference type="Proteomes" id="UP000192220">
    <property type="component" value="Unplaced"/>
</dbReference>
<feature type="coiled-coil region" evidence="8">
    <location>
        <begin position="45"/>
        <end position="79"/>
    </location>
</feature>
<keyword evidence="5" id="KW-0479">Metal-binding</keyword>
<dbReference type="InterPro" id="IPR037519">
    <property type="entry name" value="LITAF_fam"/>
</dbReference>
<gene>
    <name evidence="12" type="primary">LOC106528739</name>
</gene>
<dbReference type="GO" id="GO:0008270">
    <property type="term" value="F:zinc ion binding"/>
    <property type="evidence" value="ECO:0007669"/>
    <property type="project" value="TreeGrafter"/>
</dbReference>
<evidence type="ECO:0000256" key="6">
    <source>
        <dbReference type="ARBA" id="ARBA00022833"/>
    </source>
</evidence>
<dbReference type="InParanoid" id="A0A2I4CHH3"/>
<evidence type="ECO:0000259" key="10">
    <source>
        <dbReference type="PROSITE" id="PS51837"/>
    </source>
</evidence>
<keyword evidence="9" id="KW-0812">Transmembrane</keyword>
<keyword evidence="7 9" id="KW-0472">Membrane</keyword>
<evidence type="ECO:0000256" key="7">
    <source>
        <dbReference type="ARBA" id="ARBA00023136"/>
    </source>
</evidence>
<keyword evidence="11" id="KW-1185">Reference proteome</keyword>
<reference evidence="12" key="1">
    <citation type="submission" date="2025-08" db="UniProtKB">
        <authorList>
            <consortium name="RefSeq"/>
        </authorList>
    </citation>
    <scope>IDENTIFICATION</scope>
    <source>
        <strain evidence="12">Quisiro</strain>
        <tissue evidence="12">Liver</tissue>
    </source>
</reference>
<evidence type="ECO:0000256" key="8">
    <source>
        <dbReference type="SAM" id="Coils"/>
    </source>
</evidence>
<evidence type="ECO:0000256" key="9">
    <source>
        <dbReference type="SAM" id="Phobius"/>
    </source>
</evidence>
<evidence type="ECO:0000256" key="3">
    <source>
        <dbReference type="ARBA" id="ARBA00004630"/>
    </source>
</evidence>
<dbReference type="SMART" id="SM00714">
    <property type="entry name" value="LITAF"/>
    <property type="match status" value="1"/>
</dbReference>
<dbReference type="InterPro" id="IPR006629">
    <property type="entry name" value="LITAF"/>
</dbReference>
<keyword evidence="6" id="KW-0862">Zinc</keyword>
<dbReference type="OrthoDB" id="4713066at2759"/>
<evidence type="ECO:0000256" key="2">
    <source>
        <dbReference type="ARBA" id="ARBA00004414"/>
    </source>
</evidence>
<organism evidence="11 12">
    <name type="scientific">Austrofundulus limnaeus</name>
    <name type="common">Annual killifish</name>
    <dbReference type="NCBI Taxonomy" id="52670"/>
    <lineage>
        <taxon>Eukaryota</taxon>
        <taxon>Metazoa</taxon>
        <taxon>Chordata</taxon>
        <taxon>Craniata</taxon>
        <taxon>Vertebrata</taxon>
        <taxon>Euteleostomi</taxon>
        <taxon>Actinopterygii</taxon>
        <taxon>Neopterygii</taxon>
        <taxon>Teleostei</taxon>
        <taxon>Neoteleostei</taxon>
        <taxon>Acanthomorphata</taxon>
        <taxon>Ovalentaria</taxon>
        <taxon>Atherinomorphae</taxon>
        <taxon>Cyprinodontiformes</taxon>
        <taxon>Rivulidae</taxon>
        <taxon>Austrofundulus</taxon>
    </lineage>
</organism>
<dbReference type="GO" id="GO:0098560">
    <property type="term" value="C:cytoplasmic side of late endosome membrane"/>
    <property type="evidence" value="ECO:0007669"/>
    <property type="project" value="TreeGrafter"/>
</dbReference>
<feature type="domain" description="LITAF" evidence="10">
    <location>
        <begin position="113"/>
        <end position="197"/>
    </location>
</feature>
<dbReference type="STRING" id="52670.A0A2I4CHH3"/>
<dbReference type="GeneID" id="106528739"/>
<evidence type="ECO:0000256" key="1">
    <source>
        <dbReference type="ARBA" id="ARBA00004125"/>
    </source>
</evidence>
<evidence type="ECO:0000256" key="4">
    <source>
        <dbReference type="ARBA" id="ARBA00005975"/>
    </source>
</evidence>
<name>A0A2I4CHH3_AUSLI</name>
<dbReference type="PANTHER" id="PTHR23292">
    <property type="entry name" value="LIPOPOLYSACCHARIDE-INDUCED TUMOR NECROSIS FACTOR-ALPHA FACTOR"/>
    <property type="match status" value="1"/>
</dbReference>
<dbReference type="PROSITE" id="PS51837">
    <property type="entry name" value="LITAF"/>
    <property type="match status" value="1"/>
</dbReference>
<keyword evidence="9" id="KW-1133">Transmembrane helix</keyword>
<feature type="transmembrane region" description="Helical" evidence="9">
    <location>
        <begin position="151"/>
        <end position="174"/>
    </location>
</feature>
<dbReference type="RefSeq" id="XP_013879441.1">
    <property type="nucleotide sequence ID" value="XM_014023987.1"/>
</dbReference>
<dbReference type="AlphaFoldDB" id="A0A2I4CHH3"/>
<protein>
    <submittedName>
        <fullName evidence="12">Lipopolysaccharide-induced tumor necrosis factor-alpha factor homolog</fullName>
    </submittedName>
</protein>